<protein>
    <submittedName>
        <fullName evidence="8">Uncharacterized protein</fullName>
    </submittedName>
</protein>
<dbReference type="Pfam" id="PF14457">
    <property type="entry name" value="Prok-E2_A"/>
    <property type="match status" value="1"/>
</dbReference>
<evidence type="ECO:0000256" key="4">
    <source>
        <dbReference type="ARBA" id="ARBA00022833"/>
    </source>
</evidence>
<dbReference type="Pfam" id="PF00899">
    <property type="entry name" value="ThiF"/>
    <property type="match status" value="1"/>
</dbReference>
<dbReference type="SUPFAM" id="SSF54495">
    <property type="entry name" value="UBC-like"/>
    <property type="match status" value="1"/>
</dbReference>
<dbReference type="InterPro" id="IPR045886">
    <property type="entry name" value="ThiF/MoeB/HesA"/>
</dbReference>
<dbReference type="Gene3D" id="3.40.50.720">
    <property type="entry name" value="NAD(P)-binding Rossmann-like Domain"/>
    <property type="match status" value="1"/>
</dbReference>
<keyword evidence="5" id="KW-0482">Metalloprotease</keyword>
<dbReference type="InterPro" id="IPR000594">
    <property type="entry name" value="ThiF_NAD_FAD-bd"/>
</dbReference>
<dbReference type="PANTHER" id="PTHR43267">
    <property type="entry name" value="TRNA THREONYLCARBAMOYLADENOSINE DEHYDRATASE"/>
    <property type="match status" value="1"/>
</dbReference>
<accession>A0ABM7LLA9</accession>
<dbReference type="InterPro" id="IPR016135">
    <property type="entry name" value="UBQ-conjugating_enzyme/RWD"/>
</dbReference>
<dbReference type="SUPFAM" id="SSF69572">
    <property type="entry name" value="Activating enzymes of the ubiquitin-like proteins"/>
    <property type="match status" value="1"/>
</dbReference>
<dbReference type="Gene3D" id="3.40.140.10">
    <property type="entry name" value="Cytidine Deaminase, domain 2"/>
    <property type="match status" value="1"/>
</dbReference>
<proteinExistence type="predicted"/>
<reference evidence="8 9" key="1">
    <citation type="submission" date="2020-08" db="EMBL/GenBank/DDBJ databases">
        <title>Whole genome shotgun sequence of Actinoplanes ianthinogenes NBRC 13996.</title>
        <authorList>
            <person name="Komaki H."/>
            <person name="Tamura T."/>
        </authorList>
    </citation>
    <scope>NUCLEOTIDE SEQUENCE [LARGE SCALE GENOMIC DNA]</scope>
    <source>
        <strain evidence="8 9">NBRC 13996</strain>
    </source>
</reference>
<organism evidence="8 9">
    <name type="scientific">Actinoplanes ianthinogenes</name>
    <dbReference type="NCBI Taxonomy" id="122358"/>
    <lineage>
        <taxon>Bacteria</taxon>
        <taxon>Bacillati</taxon>
        <taxon>Actinomycetota</taxon>
        <taxon>Actinomycetes</taxon>
        <taxon>Micromonosporales</taxon>
        <taxon>Micromonosporaceae</taxon>
        <taxon>Actinoplanes</taxon>
    </lineage>
</organism>
<keyword evidence="3" id="KW-0378">Hydrolase</keyword>
<dbReference type="RefSeq" id="WP_189330913.1">
    <property type="nucleotide sequence ID" value="NZ_AP023356.1"/>
</dbReference>
<dbReference type="InterPro" id="IPR035985">
    <property type="entry name" value="Ubiquitin-activating_enz"/>
</dbReference>
<keyword evidence="2" id="KW-0479">Metal-binding</keyword>
<sequence>MTGGLAPTQGQKQAERQLSYVERLYDGAVRVVRTHPRAEATDWLRIDLELACDVPPEWTPLTDLEPTEAVQILVPPDYPFHLPDAAVEHDRFAGLPHVLWSQSICLYLSPNDWDPGQGMQGFVERLVDWFRHVAEGTLTSGDVVPEPPLTGPSPVPDVVLVRGELPAALEANPEPWTAWAAVEMAGDQRWEVRQWLDADAARTLTGPAFLALVLGLPEPAGFRFPRRLGDLLEGFDRQRVDLAELFRLFQQTMAANLRRFPPDAETGTGPPMLVFVVTPAPPGSAAPSRVAYLAAWIVDISGLADGTATAHDPVFWLRVLDQRPRFTTRRDVRRPASWLRERRVLLLGCGGLGAPIAEYCARAGVAELHLVDDGVVMPGILVRQPYADADFGRPKVFALAERLAEIRSGTKFDATYGDAISYLRAGPGPDLDLIIDATAARAVAVALERFRWEDDRPHPPLLSVMVGHDSARGVATLAMPGAGGAGSDILRRLAVEAADDDSLLDVLDDFYPDLPRTALFQPEPGCSDPTYVGSAADLAAFSAWLLNDALTILGGERHPAEPRRWATVLRAPSPGRTGPAADRRHWPEDVVTVDAVHGYQVRMEPSAYAEVRNEVIRMAGRRGPRVETGGLLLGQIDHASRVVWVTEARGLPAGSDAFAGLLRLDPRAARAAVEERRRLTRNLVSFIGAWHTHPRNSAAPSPIDLDAMREMTDDTRAPALLMIFGGEDPARWRAWIGGRGRPEWCTALFLPFEEAAA</sequence>
<evidence type="ECO:0000313" key="8">
    <source>
        <dbReference type="EMBL" id="BCJ40056.1"/>
    </source>
</evidence>
<dbReference type="InterPro" id="IPR032865">
    <property type="entry name" value="Prok-E2_A"/>
</dbReference>
<keyword evidence="1" id="KW-0645">Protease</keyword>
<dbReference type="Proteomes" id="UP000676967">
    <property type="component" value="Chromosome"/>
</dbReference>
<feature type="domain" description="JAB" evidence="7">
    <location>
        <begin position="616"/>
        <end position="735"/>
    </location>
</feature>
<evidence type="ECO:0000256" key="5">
    <source>
        <dbReference type="ARBA" id="ARBA00023049"/>
    </source>
</evidence>
<keyword evidence="9" id="KW-1185">Reference proteome</keyword>
<dbReference type="Pfam" id="PF14464">
    <property type="entry name" value="Prok-JAB"/>
    <property type="match status" value="1"/>
</dbReference>
<evidence type="ECO:0000259" key="6">
    <source>
        <dbReference type="Pfam" id="PF00899"/>
    </source>
</evidence>
<evidence type="ECO:0000256" key="1">
    <source>
        <dbReference type="ARBA" id="ARBA00022670"/>
    </source>
</evidence>
<evidence type="ECO:0000259" key="7">
    <source>
        <dbReference type="Pfam" id="PF14464"/>
    </source>
</evidence>
<evidence type="ECO:0000313" key="9">
    <source>
        <dbReference type="Proteomes" id="UP000676967"/>
    </source>
</evidence>
<evidence type="ECO:0000256" key="2">
    <source>
        <dbReference type="ARBA" id="ARBA00022723"/>
    </source>
</evidence>
<feature type="domain" description="THIF-type NAD/FAD binding fold" evidence="6">
    <location>
        <begin position="339"/>
        <end position="450"/>
    </location>
</feature>
<name>A0ABM7LLA9_9ACTN</name>
<dbReference type="InterPro" id="IPR028090">
    <property type="entry name" value="JAB_dom_prok"/>
</dbReference>
<evidence type="ECO:0000256" key="3">
    <source>
        <dbReference type="ARBA" id="ARBA00022801"/>
    </source>
</evidence>
<dbReference type="SUPFAM" id="SSF102712">
    <property type="entry name" value="JAB1/MPN domain"/>
    <property type="match status" value="1"/>
</dbReference>
<gene>
    <name evidence="8" type="ORF">Aiant_07130</name>
</gene>
<keyword evidence="4" id="KW-0862">Zinc</keyword>
<dbReference type="EMBL" id="AP023356">
    <property type="protein sequence ID" value="BCJ40056.1"/>
    <property type="molecule type" value="Genomic_DNA"/>
</dbReference>
<dbReference type="PANTHER" id="PTHR43267:SF1">
    <property type="entry name" value="TRNA THREONYLCARBAMOYLADENOSINE DEHYDRATASE"/>
    <property type="match status" value="1"/>
</dbReference>